<accession>A0A5P9CK79</accession>
<evidence type="ECO:0000313" key="2">
    <source>
        <dbReference type="EMBL" id="QFT26323.1"/>
    </source>
</evidence>
<dbReference type="AlphaFoldDB" id="A0A5P9CK79"/>
<name>A0A5P9CK79_9VIBR</name>
<dbReference type="EMBL" id="CP045350">
    <property type="protein sequence ID" value="QFT26323.1"/>
    <property type="molecule type" value="Genomic_DNA"/>
</dbReference>
<evidence type="ECO:0000313" key="3">
    <source>
        <dbReference type="Proteomes" id="UP000326936"/>
    </source>
</evidence>
<gene>
    <name evidence="2" type="ORF">FIV01_07775</name>
</gene>
<reference evidence="2 3" key="1">
    <citation type="submission" date="2019-10" db="EMBL/GenBank/DDBJ databases">
        <title>Complete genome sequence of Vibrio sp. strain THAF100, isolated from non-filtered water from the water column of tank 6 of a marine aquarium containing stony-coral fragments. Water maintained at 26 degree C.</title>
        <authorList>
            <person name="Ruckert C."/>
            <person name="Franco A."/>
            <person name="Kalinowski J."/>
            <person name="Glaeser S."/>
        </authorList>
    </citation>
    <scope>NUCLEOTIDE SEQUENCE [LARGE SCALE GENOMIC DNA]</scope>
    <source>
        <strain evidence="2 3">THAF100</strain>
    </source>
</reference>
<dbReference type="RefSeq" id="WP_152430483.1">
    <property type="nucleotide sequence ID" value="NZ_CBCSDK010000004.1"/>
</dbReference>
<sequence>MCHGPSLESTIQKSEDAKKAVNEAVAKAQAALKNTEELAKQYIQSHTKGIIEVESVNNQSYSKFSDEFNLDALDNVVDGIVKVAQDYLTSEEDPKKAAEMAGDIGSVIKSTLALAATSSSTTEKLQVVFNHIVADDKNYAVYYACNSMTVDAENAWGNKEITVVSNMYMFAEVEPNPEVTYAKILQEDLDALDKVNQQYDDAIVAANSQQELDALTFRQKKISILKEKIEKDLQDLGTPA</sequence>
<proteinExistence type="predicted"/>
<keyword evidence="3" id="KW-1185">Reference proteome</keyword>
<feature type="coiled-coil region" evidence="1">
    <location>
        <begin position="11"/>
        <end position="45"/>
    </location>
</feature>
<dbReference type="Proteomes" id="UP000326936">
    <property type="component" value="Chromosome"/>
</dbReference>
<evidence type="ECO:0000256" key="1">
    <source>
        <dbReference type="SAM" id="Coils"/>
    </source>
</evidence>
<keyword evidence="1" id="KW-0175">Coiled coil</keyword>
<protein>
    <submittedName>
        <fullName evidence="2">Uncharacterized protein</fullName>
    </submittedName>
</protein>
<dbReference type="OrthoDB" id="9553547at2"/>
<organism evidence="2 3">
    <name type="scientific">Vibrio aquimaris</name>
    <dbReference type="NCBI Taxonomy" id="2587862"/>
    <lineage>
        <taxon>Bacteria</taxon>
        <taxon>Pseudomonadati</taxon>
        <taxon>Pseudomonadota</taxon>
        <taxon>Gammaproteobacteria</taxon>
        <taxon>Vibrionales</taxon>
        <taxon>Vibrionaceae</taxon>
        <taxon>Vibrio</taxon>
    </lineage>
</organism>
<dbReference type="KEGG" id="vaq:FIV01_07775"/>